<dbReference type="InterPro" id="IPR002490">
    <property type="entry name" value="V-ATPase_116kDa_su"/>
</dbReference>
<keyword evidence="6" id="KW-0406">Ion transport</keyword>
<evidence type="ECO:0000256" key="7">
    <source>
        <dbReference type="ARBA" id="ARBA00023136"/>
    </source>
</evidence>
<name>A0ABY1JB48_9BACT</name>
<reference evidence="10 11" key="1">
    <citation type="submission" date="2016-11" db="EMBL/GenBank/DDBJ databases">
        <authorList>
            <person name="Varghese N."/>
            <person name="Submissions S."/>
        </authorList>
    </citation>
    <scope>NUCLEOTIDE SEQUENCE [LARGE SCALE GENOMIC DNA]</scope>
    <source>
        <strain evidence="10 11">DSM 20664</strain>
    </source>
</reference>
<evidence type="ECO:0000256" key="8">
    <source>
        <dbReference type="SAM" id="Coils"/>
    </source>
</evidence>
<accession>A0ABY1JB48</accession>
<evidence type="ECO:0000256" key="5">
    <source>
        <dbReference type="ARBA" id="ARBA00022989"/>
    </source>
</evidence>
<dbReference type="Pfam" id="PF01496">
    <property type="entry name" value="V_ATPase_I"/>
    <property type="match status" value="2"/>
</dbReference>
<keyword evidence="4 9" id="KW-0812">Transmembrane</keyword>
<feature type="transmembrane region" description="Helical" evidence="9">
    <location>
        <begin position="367"/>
        <end position="393"/>
    </location>
</feature>
<evidence type="ECO:0000256" key="4">
    <source>
        <dbReference type="ARBA" id="ARBA00022692"/>
    </source>
</evidence>
<evidence type="ECO:0000256" key="6">
    <source>
        <dbReference type="ARBA" id="ARBA00023065"/>
    </source>
</evidence>
<dbReference type="PANTHER" id="PTHR11629">
    <property type="entry name" value="VACUOLAR PROTON ATPASES"/>
    <property type="match status" value="1"/>
</dbReference>
<dbReference type="PANTHER" id="PTHR11629:SF63">
    <property type="entry name" value="V-TYPE PROTON ATPASE SUBUNIT A"/>
    <property type="match status" value="1"/>
</dbReference>
<evidence type="ECO:0000256" key="3">
    <source>
        <dbReference type="ARBA" id="ARBA00022448"/>
    </source>
</evidence>
<protein>
    <submittedName>
        <fullName evidence="10">V/A-type H+-transporting ATPase subunit I</fullName>
    </submittedName>
</protein>
<feature type="transmembrane region" description="Helical" evidence="9">
    <location>
        <begin position="414"/>
        <end position="434"/>
    </location>
</feature>
<dbReference type="EMBL" id="FSQZ01000001">
    <property type="protein sequence ID" value="SIN63055.1"/>
    <property type="molecule type" value="Genomic_DNA"/>
</dbReference>
<feature type="transmembrane region" description="Helical" evidence="9">
    <location>
        <begin position="519"/>
        <end position="542"/>
    </location>
</feature>
<feature type="transmembrane region" description="Helical" evidence="9">
    <location>
        <begin position="581"/>
        <end position="605"/>
    </location>
</feature>
<comment type="subcellular location">
    <subcellularLocation>
        <location evidence="1">Membrane</location>
        <topology evidence="1">Multi-pass membrane protein</topology>
    </subcellularLocation>
</comment>
<evidence type="ECO:0000256" key="9">
    <source>
        <dbReference type="SAM" id="Phobius"/>
    </source>
</evidence>
<feature type="transmembrane region" description="Helical" evidence="9">
    <location>
        <begin position="454"/>
        <end position="477"/>
    </location>
</feature>
<comment type="caution">
    <text evidence="10">The sequence shown here is derived from an EMBL/GenBank/DDBJ whole genome shotgun (WGS) entry which is preliminary data.</text>
</comment>
<keyword evidence="11" id="KW-1185">Reference proteome</keyword>
<gene>
    <name evidence="10" type="ORF">SAMN05444368_0309</name>
</gene>
<feature type="transmembrane region" description="Helical" evidence="9">
    <location>
        <begin position="489"/>
        <end position="507"/>
    </location>
</feature>
<dbReference type="Proteomes" id="UP000185093">
    <property type="component" value="Unassembled WGS sequence"/>
</dbReference>
<evidence type="ECO:0000256" key="2">
    <source>
        <dbReference type="ARBA" id="ARBA00009904"/>
    </source>
</evidence>
<sequence>MIAEMVNLRMLGLKSDIKELIEHIRDLGILHIVEENNDYPPGAVKGPVIEKMRFLRAGLLGLLEDLNWKDWDNLDWESIEYLRKVVPIDDIASLEDIENSLVKFKKRLEEIKDEIKALEESAIVLKQVHHLAVYFHPFVTSERSKGNAVSLWLIESNRLNGLLQILKEKVRSVTPVGQRPFFNHKTLPQGENLSLVALSTNPDIEPTLIEVLKDLGGIPYKTFGIAMDGLAVESPHKTQMELKWLPKKLAEANEALEETRKEWGPRLAALYILMDERLESLALEKKLIKGGEYFTLNAWVPRSNLDEVISSLKERFKDRILITWRPPQPEEWDKVPVLLENPKWARPFEVFLKLLPLPGYKSVDPTALIAIFFPMFAGCMIGDIGYGIIFLLCGIWAKRRNGGNNGLLCDISQILINVSILSILWGFLYGEFFGDLGHRLLHLRPVWVERTQGVIPVMAFAVALGFTHVTLGLILGAYEGLKSNNKRHIYERVGTIFMILGIIAFVADRAKIIQIDLLWPALGLLVFGLAFLVRGGGLTGLVETIGSIGNILSYIRIAAIGLSSAILAMVATKFVDVLGVSFFGIALALLIHLLNLIIAIVGSALHSARLHYVEFFGKFYEGKGNNYKPFRRRRETAWKRPY</sequence>
<evidence type="ECO:0000256" key="1">
    <source>
        <dbReference type="ARBA" id="ARBA00004141"/>
    </source>
</evidence>
<organism evidence="10 11">
    <name type="scientific">Acetomicrobium flavidum</name>
    <dbReference type="NCBI Taxonomy" id="49896"/>
    <lineage>
        <taxon>Bacteria</taxon>
        <taxon>Thermotogati</taxon>
        <taxon>Synergistota</taxon>
        <taxon>Synergistia</taxon>
        <taxon>Synergistales</taxon>
        <taxon>Acetomicrobiaceae</taxon>
        <taxon>Acetomicrobium</taxon>
    </lineage>
</organism>
<keyword evidence="8" id="KW-0175">Coiled coil</keyword>
<comment type="similarity">
    <text evidence="2">Belongs to the V-ATPase 116 kDa subunit family.</text>
</comment>
<feature type="transmembrane region" description="Helical" evidence="9">
    <location>
        <begin position="554"/>
        <end position="575"/>
    </location>
</feature>
<evidence type="ECO:0000313" key="10">
    <source>
        <dbReference type="EMBL" id="SIN63055.1"/>
    </source>
</evidence>
<feature type="coiled-coil region" evidence="8">
    <location>
        <begin position="94"/>
        <end position="128"/>
    </location>
</feature>
<keyword evidence="7 9" id="KW-0472">Membrane</keyword>
<keyword evidence="3" id="KW-0813">Transport</keyword>
<dbReference type="RefSeq" id="WP_084532148.1">
    <property type="nucleotide sequence ID" value="NZ_FSQZ01000001.1"/>
</dbReference>
<proteinExistence type="inferred from homology"/>
<keyword evidence="5 9" id="KW-1133">Transmembrane helix</keyword>
<evidence type="ECO:0000313" key="11">
    <source>
        <dbReference type="Proteomes" id="UP000185093"/>
    </source>
</evidence>